<dbReference type="SUPFAM" id="SSF50156">
    <property type="entry name" value="PDZ domain-like"/>
    <property type="match status" value="1"/>
</dbReference>
<dbReference type="AlphaFoldDB" id="A0A1H9DLA6"/>
<dbReference type="GO" id="GO:0030288">
    <property type="term" value="C:outer membrane-bounded periplasmic space"/>
    <property type="evidence" value="ECO:0007669"/>
    <property type="project" value="TreeGrafter"/>
</dbReference>
<dbReference type="GO" id="GO:0008236">
    <property type="term" value="F:serine-type peptidase activity"/>
    <property type="evidence" value="ECO:0007669"/>
    <property type="project" value="InterPro"/>
</dbReference>
<dbReference type="InterPro" id="IPR005151">
    <property type="entry name" value="Tail-specific_protease"/>
</dbReference>
<evidence type="ECO:0000259" key="2">
    <source>
        <dbReference type="SMART" id="SM00245"/>
    </source>
</evidence>
<dbReference type="RefSeq" id="WP_177188865.1">
    <property type="nucleotide sequence ID" value="NZ_FOFS01000004.1"/>
</dbReference>
<dbReference type="PANTHER" id="PTHR32060:SF30">
    <property type="entry name" value="CARBOXY-TERMINAL PROCESSING PROTEASE CTPA"/>
    <property type="match status" value="1"/>
</dbReference>
<feature type="chain" id="PRO_5011582733" evidence="1">
    <location>
        <begin position="26"/>
        <end position="496"/>
    </location>
</feature>
<keyword evidence="1" id="KW-0732">Signal</keyword>
<dbReference type="InterPro" id="IPR036034">
    <property type="entry name" value="PDZ_sf"/>
</dbReference>
<reference evidence="3 4" key="1">
    <citation type="submission" date="2016-10" db="EMBL/GenBank/DDBJ databases">
        <authorList>
            <person name="de Groot N.N."/>
        </authorList>
    </citation>
    <scope>NUCLEOTIDE SEQUENCE [LARGE SCALE GENOMIC DNA]</scope>
    <source>
        <strain evidence="3 4">DSM 25927</strain>
    </source>
</reference>
<feature type="domain" description="Tail specific protease" evidence="2">
    <location>
        <begin position="226"/>
        <end position="442"/>
    </location>
</feature>
<evidence type="ECO:0000313" key="3">
    <source>
        <dbReference type="EMBL" id="SEQ13498.1"/>
    </source>
</evidence>
<dbReference type="GO" id="GO:0004175">
    <property type="term" value="F:endopeptidase activity"/>
    <property type="evidence" value="ECO:0007669"/>
    <property type="project" value="TreeGrafter"/>
</dbReference>
<accession>A0A1H9DLA6</accession>
<protein>
    <submittedName>
        <fullName evidence="3">Peptidase family S41</fullName>
    </submittedName>
</protein>
<dbReference type="Gene3D" id="3.30.750.170">
    <property type="match status" value="1"/>
</dbReference>
<feature type="signal peptide" evidence="1">
    <location>
        <begin position="1"/>
        <end position="25"/>
    </location>
</feature>
<name>A0A1H9DLA6_9GAMM</name>
<dbReference type="SUPFAM" id="SSF52096">
    <property type="entry name" value="ClpP/crotonase"/>
    <property type="match status" value="1"/>
</dbReference>
<dbReference type="CDD" id="cd07561">
    <property type="entry name" value="Peptidase_S41_CPP_like"/>
    <property type="match status" value="1"/>
</dbReference>
<gene>
    <name evidence="3" type="ORF">SAMN04488038_10460</name>
</gene>
<dbReference type="GO" id="GO:0006508">
    <property type="term" value="P:proteolysis"/>
    <property type="evidence" value="ECO:0007669"/>
    <property type="project" value="InterPro"/>
</dbReference>
<dbReference type="Pfam" id="PF03572">
    <property type="entry name" value="Peptidase_S41"/>
    <property type="match status" value="1"/>
</dbReference>
<sequence>MLRLKTAVGCLACLLAGLLSSCGGGGGGAQLASDKLAQICMAPRSGVDPYTGKRYTDRAGTLGSEQRWLDAYMHEIYLWYPEIPGVNASAYSLAAYGSVYDAMAAYFKALRTPAITSSGKRKDPFSFVYPTDEWNAQSSEGLSVGYGMQIRLVANRPPRQAVVVAVDAGTSADAQGIARGAQILAIDGVDMVNDGTQAGVDTLNAGLFPASAGEQHRFNIQDFGSSGTRELVLTAQSFTERPVPLVKTLETASGKVGYILFNDHIATAEGALYEAVQQLSAAGIQDLVLDLRYNGGGYLDIASELAYMIAGASATQNKVFERLSFNDKNPRAAGDAATPFHATAQGFDASLPEGTALPQLNLQRLYVLLTGDTCSASEAVINSLRGVDVDVVLIGETSCGKPYGFYAQDNCGISYFAIEFSGTNAKGFGDYADGFTPTCAVDDDYSHEPGDAGEGMLAAALSYRQSGVCPGNAKRASLSGGRLLRSPVKENAWRRR</sequence>
<dbReference type="Pfam" id="PF18294">
    <property type="entry name" value="Pept_S41_N"/>
    <property type="match status" value="1"/>
</dbReference>
<dbReference type="GO" id="GO:0007165">
    <property type="term" value="P:signal transduction"/>
    <property type="evidence" value="ECO:0007669"/>
    <property type="project" value="TreeGrafter"/>
</dbReference>
<dbReference type="Gene3D" id="2.30.42.10">
    <property type="match status" value="1"/>
</dbReference>
<dbReference type="Gene3D" id="3.90.226.10">
    <property type="entry name" value="2-enoyl-CoA Hydratase, Chain A, domain 1"/>
    <property type="match status" value="1"/>
</dbReference>
<proteinExistence type="predicted"/>
<evidence type="ECO:0000313" key="4">
    <source>
        <dbReference type="Proteomes" id="UP000199233"/>
    </source>
</evidence>
<keyword evidence="4" id="KW-1185">Reference proteome</keyword>
<dbReference type="EMBL" id="FOFS01000004">
    <property type="protein sequence ID" value="SEQ13498.1"/>
    <property type="molecule type" value="Genomic_DNA"/>
</dbReference>
<dbReference type="InterPro" id="IPR041613">
    <property type="entry name" value="Pept_S41_N"/>
</dbReference>
<dbReference type="STRING" id="489703.SAMN04488038_10460"/>
<dbReference type="PANTHER" id="PTHR32060">
    <property type="entry name" value="TAIL-SPECIFIC PROTEASE"/>
    <property type="match status" value="1"/>
</dbReference>
<dbReference type="PROSITE" id="PS51257">
    <property type="entry name" value="PROKAR_LIPOPROTEIN"/>
    <property type="match status" value="1"/>
</dbReference>
<dbReference type="InterPro" id="IPR029045">
    <property type="entry name" value="ClpP/crotonase-like_dom_sf"/>
</dbReference>
<organism evidence="3 4">
    <name type="scientific">Solimonas aquatica</name>
    <dbReference type="NCBI Taxonomy" id="489703"/>
    <lineage>
        <taxon>Bacteria</taxon>
        <taxon>Pseudomonadati</taxon>
        <taxon>Pseudomonadota</taxon>
        <taxon>Gammaproteobacteria</taxon>
        <taxon>Nevskiales</taxon>
        <taxon>Nevskiaceae</taxon>
        <taxon>Solimonas</taxon>
    </lineage>
</organism>
<dbReference type="SMART" id="SM00245">
    <property type="entry name" value="TSPc"/>
    <property type="match status" value="1"/>
</dbReference>
<dbReference type="Proteomes" id="UP000199233">
    <property type="component" value="Unassembled WGS sequence"/>
</dbReference>
<evidence type="ECO:0000256" key="1">
    <source>
        <dbReference type="SAM" id="SignalP"/>
    </source>
</evidence>